<feature type="domain" description="2EXR" evidence="2">
    <location>
        <begin position="137"/>
        <end position="233"/>
    </location>
</feature>
<organism evidence="3 4">
    <name type="scientific">Aureobasidium pullulans</name>
    <name type="common">Black yeast</name>
    <name type="synonym">Pullularia pullulans</name>
    <dbReference type="NCBI Taxonomy" id="5580"/>
    <lineage>
        <taxon>Eukaryota</taxon>
        <taxon>Fungi</taxon>
        <taxon>Dikarya</taxon>
        <taxon>Ascomycota</taxon>
        <taxon>Pezizomycotina</taxon>
        <taxon>Dothideomycetes</taxon>
        <taxon>Dothideomycetidae</taxon>
        <taxon>Dothideales</taxon>
        <taxon>Saccotheciaceae</taxon>
        <taxon>Aureobasidium</taxon>
    </lineage>
</organism>
<evidence type="ECO:0000313" key="4">
    <source>
        <dbReference type="Proteomes" id="UP001341245"/>
    </source>
</evidence>
<dbReference type="PANTHER" id="PTHR42085:SF2">
    <property type="entry name" value="F-BOX DOMAIN-CONTAINING PROTEIN"/>
    <property type="match status" value="1"/>
</dbReference>
<evidence type="ECO:0000256" key="1">
    <source>
        <dbReference type="SAM" id="MobiDB-lite"/>
    </source>
</evidence>
<reference evidence="3 4" key="1">
    <citation type="submission" date="2023-11" db="EMBL/GenBank/DDBJ databases">
        <title>Draft genome sequence and annotation of the polyextremotolerant black yeast-like fungus Aureobasidium pullulans NRRL 62042.</title>
        <authorList>
            <person name="Dielentheis-Frenken M.R.E."/>
            <person name="Wibberg D."/>
            <person name="Blank L.M."/>
            <person name="Tiso T."/>
        </authorList>
    </citation>
    <scope>NUCLEOTIDE SEQUENCE [LARGE SCALE GENOMIC DNA]</scope>
    <source>
        <strain evidence="3 4">NRRL 62042</strain>
    </source>
</reference>
<proteinExistence type="predicted"/>
<accession>A0ABR0TQ45</accession>
<dbReference type="EMBL" id="JASGXD010000004">
    <property type="protein sequence ID" value="KAK6006563.1"/>
    <property type="molecule type" value="Genomic_DNA"/>
</dbReference>
<evidence type="ECO:0000259" key="2">
    <source>
        <dbReference type="Pfam" id="PF20150"/>
    </source>
</evidence>
<feature type="region of interest" description="Disordered" evidence="1">
    <location>
        <begin position="76"/>
        <end position="113"/>
    </location>
</feature>
<dbReference type="PANTHER" id="PTHR42085">
    <property type="entry name" value="F-BOX DOMAIN-CONTAINING PROTEIN"/>
    <property type="match status" value="1"/>
</dbReference>
<comment type="caution">
    <text evidence="3">The sequence shown here is derived from an EMBL/GenBank/DDBJ whole genome shotgun (WGS) entry which is preliminary data.</text>
</comment>
<keyword evidence="4" id="KW-1185">Reference proteome</keyword>
<dbReference type="Pfam" id="PF20150">
    <property type="entry name" value="2EXR"/>
    <property type="match status" value="1"/>
</dbReference>
<protein>
    <recommendedName>
        <fullName evidence="2">2EXR domain-containing protein</fullName>
    </recommendedName>
</protein>
<name>A0ABR0TQ45_AURPU</name>
<dbReference type="InterPro" id="IPR038883">
    <property type="entry name" value="AN11006-like"/>
</dbReference>
<dbReference type="InterPro" id="IPR045518">
    <property type="entry name" value="2EXR"/>
</dbReference>
<dbReference type="Proteomes" id="UP001341245">
    <property type="component" value="Unassembled WGS sequence"/>
</dbReference>
<gene>
    <name evidence="3" type="ORF">QM012_006973</name>
</gene>
<evidence type="ECO:0000313" key="3">
    <source>
        <dbReference type="EMBL" id="KAK6006563.1"/>
    </source>
</evidence>
<sequence>MVLRLPFKAPPSHLPQHIPPHRTLIPPTDLYYQSRWVAQREMDAGRPKRLRASINYIEPTELDEDIAEYETLDKSSVVAASNDPPTDTEDLTSVQSDSDSGSDQEFTTDKRKLRAQQKKRLAKKGKKVKKIKEVPFRFMDLPPEIRIMIYKACLVEPANNLSYANKTSGYDIVRGSLKRSTNRWGAWVYRLERDRWDTNRTALQPVILRINKAIRDEALPYLYAQPFYFTTTHTFQLFFARISPANRMLLRDVFIDGWTDTKHARVKDAQIIFSLLMSATNIRSLRLGCRPASPTDGTRGHTSKFSYDFWHDIEYWADAMDAAHGKGAAKAALSFTKSCFASPREIENEDEEIEKREKNFWASLRFTKTEE</sequence>